<keyword evidence="1" id="KW-0472">Membrane</keyword>
<dbReference type="EMBL" id="VFOU01000003">
    <property type="protein sequence ID" value="TQL71212.1"/>
    <property type="molecule type" value="Genomic_DNA"/>
</dbReference>
<keyword evidence="3" id="KW-1185">Reference proteome</keyword>
<evidence type="ECO:0000313" key="2">
    <source>
        <dbReference type="EMBL" id="TQL71212.1"/>
    </source>
</evidence>
<feature type="transmembrane region" description="Helical" evidence="1">
    <location>
        <begin position="79"/>
        <end position="100"/>
    </location>
</feature>
<dbReference type="AlphaFoldDB" id="A0A543AF56"/>
<feature type="transmembrane region" description="Helical" evidence="1">
    <location>
        <begin position="112"/>
        <end position="133"/>
    </location>
</feature>
<comment type="caution">
    <text evidence="2">The sequence shown here is derived from an EMBL/GenBank/DDBJ whole genome shotgun (WGS) entry which is preliminary data.</text>
</comment>
<organism evidence="2 3">
    <name type="scientific">Enteractinococcus coprophilus</name>
    <dbReference type="NCBI Taxonomy" id="1027633"/>
    <lineage>
        <taxon>Bacteria</taxon>
        <taxon>Bacillati</taxon>
        <taxon>Actinomycetota</taxon>
        <taxon>Actinomycetes</taxon>
        <taxon>Micrococcales</taxon>
        <taxon>Micrococcaceae</taxon>
    </lineage>
</organism>
<accession>A0A543AF56</accession>
<gene>
    <name evidence="2" type="ORF">FB556_1684</name>
</gene>
<keyword evidence="1" id="KW-1133">Transmembrane helix</keyword>
<proteinExistence type="predicted"/>
<feature type="transmembrane region" description="Helical" evidence="1">
    <location>
        <begin position="25"/>
        <end position="44"/>
    </location>
</feature>
<evidence type="ECO:0000256" key="1">
    <source>
        <dbReference type="SAM" id="Phobius"/>
    </source>
</evidence>
<reference evidence="2 3" key="1">
    <citation type="submission" date="2019-06" db="EMBL/GenBank/DDBJ databases">
        <title>Sequencing the genomes of 1000 actinobacteria strains.</title>
        <authorList>
            <person name="Klenk H.-P."/>
        </authorList>
    </citation>
    <scope>NUCLEOTIDE SEQUENCE [LARGE SCALE GENOMIC DNA]</scope>
    <source>
        <strain evidence="2 3">DSM 24083</strain>
    </source>
</reference>
<feature type="transmembrane region" description="Helical" evidence="1">
    <location>
        <begin position="153"/>
        <end position="172"/>
    </location>
</feature>
<dbReference type="Pfam" id="PF09997">
    <property type="entry name" value="DUF2238"/>
    <property type="match status" value="1"/>
</dbReference>
<protein>
    <submittedName>
        <fullName evidence="2">Uncharacterized protein</fullName>
    </submittedName>
</protein>
<sequence length="193" mass="21419">MVVTGLVFLGSAALALYNQWWPEALTATVLVPLVATPWLAERWAGVKVPLSIQIQYAVLIGAGPYLGGYWNWYEAWSPWDTLVHCYSGFVISFVLVIALAKTLHTYQLHLPVWLEMVVLITVKAFIALLWEIAEFVFDLIFDASAQLDNTDTMTDMIVALAPSVLIAGALYAHRRKGSFTYLGDLLEAGRGKD</sequence>
<evidence type="ECO:0000313" key="3">
    <source>
        <dbReference type="Proteomes" id="UP000319746"/>
    </source>
</evidence>
<keyword evidence="1" id="KW-0812">Transmembrane</keyword>
<dbReference type="InterPro" id="IPR014509">
    <property type="entry name" value="YjdF-like"/>
</dbReference>
<name>A0A543AF56_9MICC</name>
<dbReference type="Proteomes" id="UP000319746">
    <property type="component" value="Unassembled WGS sequence"/>
</dbReference>